<proteinExistence type="predicted"/>
<evidence type="ECO:0000259" key="2">
    <source>
        <dbReference type="Pfam" id="PF17808"/>
    </source>
</evidence>
<feature type="chain" id="PRO_5029527856" description="Purple acid phosphatase Fn3-like domain-containing protein" evidence="1">
    <location>
        <begin position="32"/>
        <end position="242"/>
    </location>
</feature>
<sequence>MEEPPKSPSVWFLLLLAAAVVISSCLSVAGAIHSSDMVVISNSTTDELANYTAISDFRVINRRILIDCPTLNPFVEVTVSPDSGLPNDGFVKVDVKGILLPTPDDWLAMVSPSHADGSSCPLMGFMYAQTGDISRLPLLCHYPIKAQFLSSDPDYLGCKKKECTTAYQKDINNTNVGCIKTCGATLSFHVVNIRTDIQFILFSGGFETPCVRSRASSVGFANPKMPLHGHLSSVDSAATSVS</sequence>
<dbReference type="EnsemblPlants" id="Kaladp1257s0002.1.v1.1">
    <property type="protein sequence ID" value="Kaladp1257s0002.1.v1.1"/>
    <property type="gene ID" value="Kaladp1257s0002.v1.1"/>
</dbReference>
<organism evidence="3 4">
    <name type="scientific">Kalanchoe fedtschenkoi</name>
    <name type="common">Lavender scallops</name>
    <name type="synonym">South American air plant</name>
    <dbReference type="NCBI Taxonomy" id="63787"/>
    <lineage>
        <taxon>Eukaryota</taxon>
        <taxon>Viridiplantae</taxon>
        <taxon>Streptophyta</taxon>
        <taxon>Embryophyta</taxon>
        <taxon>Tracheophyta</taxon>
        <taxon>Spermatophyta</taxon>
        <taxon>Magnoliopsida</taxon>
        <taxon>eudicotyledons</taxon>
        <taxon>Gunneridae</taxon>
        <taxon>Pentapetalae</taxon>
        <taxon>Saxifragales</taxon>
        <taxon>Crassulaceae</taxon>
        <taxon>Kalanchoe</taxon>
    </lineage>
</organism>
<evidence type="ECO:0000256" key="1">
    <source>
        <dbReference type="SAM" id="SignalP"/>
    </source>
</evidence>
<evidence type="ECO:0000313" key="3">
    <source>
        <dbReference type="EnsemblPlants" id="Kaladp1257s0002.1.v1.1"/>
    </source>
</evidence>
<dbReference type="PANTHER" id="PTHR45778">
    <property type="entry name" value="PURPLE ACID PHOSPHATASE-RELATED"/>
    <property type="match status" value="1"/>
</dbReference>
<dbReference type="InterPro" id="IPR040974">
    <property type="entry name" value="Fn3_PAP"/>
</dbReference>
<protein>
    <recommendedName>
        <fullName evidence="2">Purple acid phosphatase Fn3-like domain-containing protein</fullName>
    </recommendedName>
</protein>
<dbReference type="PANTHER" id="PTHR45778:SF3">
    <property type="entry name" value="PURPLE ACID PHOSPHATASE"/>
    <property type="match status" value="1"/>
</dbReference>
<reference evidence="3" key="1">
    <citation type="submission" date="2021-01" db="UniProtKB">
        <authorList>
            <consortium name="EnsemblPlants"/>
        </authorList>
    </citation>
    <scope>IDENTIFICATION</scope>
</reference>
<keyword evidence="4" id="KW-1185">Reference proteome</keyword>
<dbReference type="PROSITE" id="PS51257">
    <property type="entry name" value="PROKAR_LIPOPROTEIN"/>
    <property type="match status" value="1"/>
</dbReference>
<keyword evidence="1" id="KW-0732">Signal</keyword>
<accession>A0A7N0VLU7</accession>
<dbReference type="OMA" id="KECTTAY"/>
<feature type="signal peptide" evidence="1">
    <location>
        <begin position="1"/>
        <end position="31"/>
    </location>
</feature>
<evidence type="ECO:0000313" key="4">
    <source>
        <dbReference type="Proteomes" id="UP000594263"/>
    </source>
</evidence>
<feature type="domain" description="Purple acid phosphatase Fn3-like" evidence="2">
    <location>
        <begin position="87"/>
        <end position="222"/>
    </location>
</feature>
<dbReference type="AlphaFoldDB" id="A0A7N0VLU7"/>
<dbReference type="Gramene" id="Kaladp1257s0002.1.v1.1">
    <property type="protein sequence ID" value="Kaladp1257s0002.1.v1.1"/>
    <property type="gene ID" value="Kaladp1257s0002.v1.1"/>
</dbReference>
<dbReference type="Pfam" id="PF17808">
    <property type="entry name" value="fn3_PAP"/>
    <property type="match status" value="1"/>
</dbReference>
<dbReference type="Proteomes" id="UP000594263">
    <property type="component" value="Unplaced"/>
</dbReference>
<name>A0A7N0VLU7_KALFE</name>